<evidence type="ECO:0000313" key="2">
    <source>
        <dbReference type="EMBL" id="SVA82777.1"/>
    </source>
</evidence>
<dbReference type="InterPro" id="IPR013658">
    <property type="entry name" value="SGL"/>
</dbReference>
<feature type="domain" description="SMP-30/Gluconolactonase/LRE-like region" evidence="1">
    <location>
        <begin position="3"/>
        <end position="213"/>
    </location>
</feature>
<accession>A0A381Z209</accession>
<gene>
    <name evidence="2" type="ORF">METZ01_LOCUS135631</name>
</gene>
<dbReference type="InterPro" id="IPR051262">
    <property type="entry name" value="SMP-30/CGR1_Lactonase"/>
</dbReference>
<sequence>MSVDLAGNVERIAQFDHPSGLGFMPDGSLLVSVMHERRIYRIHTAGTEIHADLTDIAREMTNDMVVDDEGRAYIDTDLRNVVLVEPDGRSRLVAEGMSGPNGLAITPDGETLIVNETRGEAIRAFSIQQDGSLGTPRLFADLPGTFPDGLCLDEEGAAWIGSPPLDAEHYGDGQFLRVLEGGEITDRIPTPGRWAIAPMLGGPDRKTLFLTTSSVENVKVLKETGKAEDGRIETVRVDVPGAGLP</sequence>
<organism evidence="2">
    <name type="scientific">marine metagenome</name>
    <dbReference type="NCBI Taxonomy" id="408172"/>
    <lineage>
        <taxon>unclassified sequences</taxon>
        <taxon>metagenomes</taxon>
        <taxon>ecological metagenomes</taxon>
    </lineage>
</organism>
<dbReference type="SUPFAM" id="SSF63829">
    <property type="entry name" value="Calcium-dependent phosphotriesterase"/>
    <property type="match status" value="1"/>
</dbReference>
<proteinExistence type="predicted"/>
<evidence type="ECO:0000259" key="1">
    <source>
        <dbReference type="Pfam" id="PF08450"/>
    </source>
</evidence>
<dbReference type="PANTHER" id="PTHR47572">
    <property type="entry name" value="LIPOPROTEIN-RELATED"/>
    <property type="match status" value="1"/>
</dbReference>
<dbReference type="Gene3D" id="2.120.10.30">
    <property type="entry name" value="TolB, C-terminal domain"/>
    <property type="match status" value="1"/>
</dbReference>
<dbReference type="InterPro" id="IPR011042">
    <property type="entry name" value="6-blade_b-propeller_TolB-like"/>
</dbReference>
<dbReference type="EMBL" id="UINC01019536">
    <property type="protein sequence ID" value="SVA82777.1"/>
    <property type="molecule type" value="Genomic_DNA"/>
</dbReference>
<dbReference type="Pfam" id="PF08450">
    <property type="entry name" value="SGL"/>
    <property type="match status" value="1"/>
</dbReference>
<protein>
    <recommendedName>
        <fullName evidence="1">SMP-30/Gluconolactonase/LRE-like region domain-containing protein</fullName>
    </recommendedName>
</protein>
<dbReference type="AlphaFoldDB" id="A0A381Z209"/>
<dbReference type="PANTHER" id="PTHR47572:SF5">
    <property type="entry name" value="BLR2277 PROTEIN"/>
    <property type="match status" value="1"/>
</dbReference>
<reference evidence="2" key="1">
    <citation type="submission" date="2018-05" db="EMBL/GenBank/DDBJ databases">
        <authorList>
            <person name="Lanie J.A."/>
            <person name="Ng W.-L."/>
            <person name="Kazmierczak K.M."/>
            <person name="Andrzejewski T.M."/>
            <person name="Davidsen T.M."/>
            <person name="Wayne K.J."/>
            <person name="Tettelin H."/>
            <person name="Glass J.I."/>
            <person name="Rusch D."/>
            <person name="Podicherti R."/>
            <person name="Tsui H.-C.T."/>
            <person name="Winkler M.E."/>
        </authorList>
    </citation>
    <scope>NUCLEOTIDE SEQUENCE</scope>
</reference>
<name>A0A381Z209_9ZZZZ</name>